<dbReference type="EMBL" id="QYBC01000040">
    <property type="protein sequence ID" value="RYB01450.1"/>
    <property type="molecule type" value="Genomic_DNA"/>
</dbReference>
<dbReference type="Proteomes" id="UP000289411">
    <property type="component" value="Unassembled WGS sequence"/>
</dbReference>
<evidence type="ECO:0000313" key="2">
    <source>
        <dbReference type="Proteomes" id="UP000289411"/>
    </source>
</evidence>
<name>A0A4Q2R7Q7_9HYPH</name>
<reference evidence="1 2" key="2">
    <citation type="submission" date="2019-02" db="EMBL/GenBank/DDBJ databases">
        <title>'Lichenibacterium ramalinii' gen. nov. sp. nov., 'Lichenibacterium minor' gen. nov. sp. nov.</title>
        <authorList>
            <person name="Pankratov T."/>
        </authorList>
    </citation>
    <scope>NUCLEOTIDE SEQUENCE [LARGE SCALE GENOMIC DNA]</scope>
    <source>
        <strain evidence="1 2">RmlP001</strain>
    </source>
</reference>
<sequence length="192" mass="21735">MATLALRSDPLLRFNQSRAVDGTLWVKRGVADEVSGFVTPLVKGEWPQRCSAYRTLFGSIPAVLNSHVGDLDQMRKMRNGVAHSFGREAAFFEDPVIHAGWPVRLQEGRLQGWLAIVEAVAAAIDGHLYPAHLGDFELVWRYHRWRHEPRHIDDLRYEAPVAFCRTINRDFGEGLGRDHCRALVTYYDGVGP</sequence>
<keyword evidence="2" id="KW-1185">Reference proteome</keyword>
<gene>
    <name evidence="1" type="ORF">D3272_26125</name>
</gene>
<evidence type="ECO:0000313" key="1">
    <source>
        <dbReference type="EMBL" id="RYB01450.1"/>
    </source>
</evidence>
<accession>A0A4Q2R7Q7</accession>
<reference evidence="1 2" key="1">
    <citation type="submission" date="2018-09" db="EMBL/GenBank/DDBJ databases">
        <authorList>
            <person name="Grouzdev D.S."/>
            <person name="Krutkina M.S."/>
        </authorList>
    </citation>
    <scope>NUCLEOTIDE SEQUENCE [LARGE SCALE GENOMIC DNA]</scope>
    <source>
        <strain evidence="1 2">RmlP001</strain>
    </source>
</reference>
<protein>
    <submittedName>
        <fullName evidence="1">Uncharacterized protein</fullName>
    </submittedName>
</protein>
<dbReference type="AlphaFoldDB" id="A0A4Q2R7Q7"/>
<organism evidence="1 2">
    <name type="scientific">Lichenibacterium ramalinae</name>
    <dbReference type="NCBI Taxonomy" id="2316527"/>
    <lineage>
        <taxon>Bacteria</taxon>
        <taxon>Pseudomonadati</taxon>
        <taxon>Pseudomonadota</taxon>
        <taxon>Alphaproteobacteria</taxon>
        <taxon>Hyphomicrobiales</taxon>
        <taxon>Lichenihabitantaceae</taxon>
        <taxon>Lichenibacterium</taxon>
    </lineage>
</organism>
<proteinExistence type="predicted"/>
<comment type="caution">
    <text evidence="1">The sequence shown here is derived from an EMBL/GenBank/DDBJ whole genome shotgun (WGS) entry which is preliminary data.</text>
</comment>